<evidence type="ECO:0000259" key="11">
    <source>
        <dbReference type="PROSITE" id="PS50893"/>
    </source>
</evidence>
<dbReference type="Gene3D" id="3.40.50.300">
    <property type="entry name" value="P-loop containing nucleotide triphosphate hydrolases"/>
    <property type="match status" value="1"/>
</dbReference>
<dbReference type="InterPro" id="IPR050763">
    <property type="entry name" value="ABC_transporter_ATP-binding"/>
</dbReference>
<evidence type="ECO:0000256" key="6">
    <source>
        <dbReference type="ARBA" id="ARBA00022967"/>
    </source>
</evidence>
<comment type="similarity">
    <text evidence="9">Belongs to the ABC transporter superfamily. Drug exporter-1 (DrugE1) (TC 3.A.1.105) family.</text>
</comment>
<keyword evidence="6" id="KW-1278">Translocase</keyword>
<evidence type="ECO:0000313" key="12">
    <source>
        <dbReference type="EMBL" id="MBH5335335.1"/>
    </source>
</evidence>
<name>A0ABS0NJG6_9ACTN</name>
<feature type="compositionally biased region" description="Low complexity" evidence="10">
    <location>
        <begin position="310"/>
        <end position="321"/>
    </location>
</feature>
<evidence type="ECO:0000256" key="10">
    <source>
        <dbReference type="SAM" id="MobiDB-lite"/>
    </source>
</evidence>
<dbReference type="PROSITE" id="PS00211">
    <property type="entry name" value="ABC_TRANSPORTER_1"/>
    <property type="match status" value="1"/>
</dbReference>
<sequence length="373" mass="39660">MEAAIEAEGLRKRYRQHEALRGVDLTVPRGTVLGLLGPNGAGKTTSVRILSTLLTPDQGRARVAGYDVATQSRQVRERIGLAGQYAAVDEKLTGRENLVLIGRLYRMGRRRAQERAAELLEKFELAGAADRVTQGYSGGMRRRLDLAASLLVDPEVLFLDEPTTGLDPSSRMTLWDMVREQVAKGVTVLLTTQYLEEADQLADRIAVIDQGTLIAEGTPDQLKRTVGGEVLEVTLADPADAAATATLLEKVAVGRVTVGEDGRTVSAPVESGIDAIADTANALRENRVEVVDFAMRRPSLDHVFLSLTGRGADAGRPAAGRTEAGQAKPGQAEAGPTETERAGTERAGTGRTETEHAGTGQAGTGKAEERTAS</sequence>
<organism evidence="12 13">
    <name type="scientific">Streptomyces pactum</name>
    <dbReference type="NCBI Taxonomy" id="68249"/>
    <lineage>
        <taxon>Bacteria</taxon>
        <taxon>Bacillati</taxon>
        <taxon>Actinomycetota</taxon>
        <taxon>Actinomycetes</taxon>
        <taxon>Kitasatosporales</taxon>
        <taxon>Streptomycetaceae</taxon>
        <taxon>Streptomyces</taxon>
    </lineage>
</organism>
<evidence type="ECO:0000256" key="3">
    <source>
        <dbReference type="ARBA" id="ARBA00022475"/>
    </source>
</evidence>
<keyword evidence="8" id="KW-0046">Antibiotic resistance</keyword>
<accession>A0ABS0NJG6</accession>
<feature type="region of interest" description="Disordered" evidence="10">
    <location>
        <begin position="310"/>
        <end position="373"/>
    </location>
</feature>
<keyword evidence="2" id="KW-0813">Transport</keyword>
<keyword evidence="13" id="KW-1185">Reference proteome</keyword>
<feature type="domain" description="ABC transporter" evidence="11">
    <location>
        <begin position="5"/>
        <end position="235"/>
    </location>
</feature>
<dbReference type="PANTHER" id="PTHR42711:SF19">
    <property type="entry name" value="DOXORUBICIN RESISTANCE ATP-BINDING PROTEIN DRRA"/>
    <property type="match status" value="1"/>
</dbReference>
<dbReference type="InterPro" id="IPR003439">
    <property type="entry name" value="ABC_transporter-like_ATP-bd"/>
</dbReference>
<dbReference type="EMBL" id="JACYXC010000001">
    <property type="protein sequence ID" value="MBH5335335.1"/>
    <property type="molecule type" value="Genomic_DNA"/>
</dbReference>
<evidence type="ECO:0000313" key="13">
    <source>
        <dbReference type="Proteomes" id="UP000807371"/>
    </source>
</evidence>
<proteinExistence type="inferred from homology"/>
<dbReference type="Pfam" id="PF00005">
    <property type="entry name" value="ABC_tran"/>
    <property type="match status" value="1"/>
</dbReference>
<evidence type="ECO:0000256" key="8">
    <source>
        <dbReference type="ARBA" id="ARBA00023251"/>
    </source>
</evidence>
<keyword evidence="5 12" id="KW-0067">ATP-binding</keyword>
<comment type="caution">
    <text evidence="12">The sequence shown here is derived from an EMBL/GenBank/DDBJ whole genome shotgun (WGS) entry which is preliminary data.</text>
</comment>
<dbReference type="RefSeq" id="WP_197988907.1">
    <property type="nucleotide sequence ID" value="NZ_JACYXC010000001.1"/>
</dbReference>
<dbReference type="PANTHER" id="PTHR42711">
    <property type="entry name" value="ABC TRANSPORTER ATP-BINDING PROTEIN"/>
    <property type="match status" value="1"/>
</dbReference>
<dbReference type="InterPro" id="IPR017871">
    <property type="entry name" value="ABC_transporter-like_CS"/>
</dbReference>
<protein>
    <submittedName>
        <fullName evidence="12">ATP-binding cassette domain-containing protein</fullName>
    </submittedName>
</protein>
<dbReference type="InterPro" id="IPR025302">
    <property type="entry name" value="DrrA1/2-like_C"/>
</dbReference>
<comment type="subcellular location">
    <subcellularLocation>
        <location evidence="1">Cell membrane</location>
        <topology evidence="1">Peripheral membrane protein</topology>
        <orientation evidence="1">Cytoplasmic side</orientation>
    </subcellularLocation>
</comment>
<dbReference type="NCBIfam" id="TIGR01188">
    <property type="entry name" value="drrA"/>
    <property type="match status" value="1"/>
</dbReference>
<dbReference type="InterPro" id="IPR005894">
    <property type="entry name" value="DrrA"/>
</dbReference>
<reference evidence="12 13" key="1">
    <citation type="submission" date="2020-09" db="EMBL/GenBank/DDBJ databases">
        <title>Biosynthesis of the nuclear factor of activated T cells inhibitor NFAT-133 and its congeners in Streptomyces pactum.</title>
        <authorList>
            <person name="Zhou W."/>
            <person name="Posri P."/>
            <person name="Abugrain M.E."/>
            <person name="Weisberg A.J."/>
            <person name="Chang J.H."/>
            <person name="Mahmud T."/>
        </authorList>
    </citation>
    <scope>NUCLEOTIDE SEQUENCE [LARGE SCALE GENOMIC DNA]</scope>
    <source>
        <strain evidence="12 13">ATCC 27456</strain>
    </source>
</reference>
<dbReference type="SMART" id="SM00382">
    <property type="entry name" value="AAA"/>
    <property type="match status" value="1"/>
</dbReference>
<dbReference type="InterPro" id="IPR003593">
    <property type="entry name" value="AAA+_ATPase"/>
</dbReference>
<keyword evidence="4" id="KW-0547">Nucleotide-binding</keyword>
<evidence type="ECO:0000256" key="1">
    <source>
        <dbReference type="ARBA" id="ARBA00004413"/>
    </source>
</evidence>
<dbReference type="Proteomes" id="UP000807371">
    <property type="component" value="Unassembled WGS sequence"/>
</dbReference>
<evidence type="ECO:0000256" key="4">
    <source>
        <dbReference type="ARBA" id="ARBA00022741"/>
    </source>
</evidence>
<evidence type="ECO:0000256" key="7">
    <source>
        <dbReference type="ARBA" id="ARBA00023136"/>
    </source>
</evidence>
<keyword evidence="3" id="KW-1003">Cell membrane</keyword>
<evidence type="ECO:0000256" key="5">
    <source>
        <dbReference type="ARBA" id="ARBA00022840"/>
    </source>
</evidence>
<dbReference type="SUPFAM" id="SSF52540">
    <property type="entry name" value="P-loop containing nucleoside triphosphate hydrolases"/>
    <property type="match status" value="1"/>
</dbReference>
<keyword evidence="7" id="KW-0472">Membrane</keyword>
<gene>
    <name evidence="12" type="ORF">IHE55_11235</name>
</gene>
<evidence type="ECO:0000256" key="9">
    <source>
        <dbReference type="ARBA" id="ARBA00049985"/>
    </source>
</evidence>
<dbReference type="GO" id="GO:0005524">
    <property type="term" value="F:ATP binding"/>
    <property type="evidence" value="ECO:0007669"/>
    <property type="project" value="UniProtKB-KW"/>
</dbReference>
<dbReference type="PROSITE" id="PS50893">
    <property type="entry name" value="ABC_TRANSPORTER_2"/>
    <property type="match status" value="1"/>
</dbReference>
<dbReference type="InterPro" id="IPR027417">
    <property type="entry name" value="P-loop_NTPase"/>
</dbReference>
<dbReference type="Pfam" id="PF13732">
    <property type="entry name" value="DrrA1-3_C"/>
    <property type="match status" value="1"/>
</dbReference>
<evidence type="ECO:0000256" key="2">
    <source>
        <dbReference type="ARBA" id="ARBA00022448"/>
    </source>
</evidence>